<dbReference type="InterPro" id="IPR056290">
    <property type="entry name" value="CEPT76/DRC7_peptidase-like_dom"/>
</dbReference>
<evidence type="ECO:0000256" key="5">
    <source>
        <dbReference type="ARBA" id="ARBA00022782"/>
    </source>
</evidence>
<keyword evidence="9" id="KW-0969">Cilium</keyword>
<evidence type="ECO:0000256" key="9">
    <source>
        <dbReference type="ARBA" id="ARBA00023069"/>
    </source>
</evidence>
<dbReference type="InterPro" id="IPR038765">
    <property type="entry name" value="Papain-like_cys_pep_sf"/>
</dbReference>
<feature type="region of interest" description="Disordered" evidence="15">
    <location>
        <begin position="1"/>
        <end position="38"/>
    </location>
</feature>
<evidence type="ECO:0000256" key="2">
    <source>
        <dbReference type="ARBA" id="ARBA00010738"/>
    </source>
</evidence>
<organism evidence="19 20">
    <name type="scientific">Hymenolepis diminuta</name>
    <name type="common">Rat tapeworm</name>
    <dbReference type="NCBI Taxonomy" id="6216"/>
    <lineage>
        <taxon>Eukaryota</taxon>
        <taxon>Metazoa</taxon>
        <taxon>Spiralia</taxon>
        <taxon>Lophotrochozoa</taxon>
        <taxon>Platyhelminthes</taxon>
        <taxon>Cestoda</taxon>
        <taxon>Eucestoda</taxon>
        <taxon>Cyclophyllidea</taxon>
        <taxon>Hymenolepididae</taxon>
        <taxon>Hymenolepis</taxon>
    </lineage>
</organism>
<evidence type="ECO:0000256" key="7">
    <source>
        <dbReference type="ARBA" id="ARBA00022871"/>
    </source>
</evidence>
<dbReference type="InterPro" id="IPR056292">
    <property type="entry name" value="DRC7_C"/>
</dbReference>
<sequence length="879" mass="103545">MIMERSSAKEFDLTEPINEPSTSQITESSSSTKTNSEITAENPIIKQKLKEINPFYLPHEFRSLPNTFDPKDFKFPSSYGENTNQEDRLLAYADNFRRQYSNRFPDRTPLFLTPKNELDVRKFVCTAIRPTKLPFAELHDASGVASFVADFLDISPLLPCNELPQRLMSPSTLLSLQVGTCFDYTTLICSLLIGVGYNAYVVSGYATRECCLKDESRKECPILVEKPKEVEMYQPPPVRKYQVKPMKEFVSKYEMSMKMRELIDLKEAEERKTKEERERKDKEEEPLPDPLYGLRVHSWILILPGSRDVKETCFIEPFTGEIVTIKTKMYLGIEAVWNDKNFWVNLQDCRNGIGDMRYDLNNLEDWEFLLPFDFMTEEQLSKLDSRSHLAEIPVSWTLPITLTNVQYDQRYPNYQKNVIYNRVRLTKYSPYSQKTNLITKITIYNDRDLKDPFEEREYFDNRKDKLLSRITDLKKGWIKESFDHGRMKDQLKEHSYFINGSGVDDTRIMEFYPKLRIDGLLKRERNGAVMKEWYENRDDRLIYRETHYGRTVRKFGPPEIVQRESVNEPKTTTTSYKMIEIVKERFSRNPDISADEDIEERLFDIIGGKYHLKYHIADDCIFPCRREFNKPIVSGDARQIIELQSDTHTVFHPKLNPPCKTNAQIYQMLLELIELEKNVKDFVRTSETEVKNILDLRASEESSPELEIGLWDTLRNGEMHKLRIELENHAKLELRHKRERDLDYLTPYLNMLDLDEDKLTLEDAKALCNVCESDLQQRLFRQAAKLQTKYDAEKKDFLQKQKKFELDQKNLTTDEEEVYLKYCHDTLVRLNTLENLIKKHTETTPEKISSLQKKLRSDPRLAHVFENTAQEKITTWNLT</sequence>
<dbReference type="InterPro" id="IPR033551">
    <property type="entry name" value="DRC7/lobo"/>
</dbReference>
<gene>
    <name evidence="19" type="ORF">WMSIL1_LOCUS8483</name>
</gene>
<evidence type="ECO:0000256" key="10">
    <source>
        <dbReference type="ARBA" id="ARBA00023212"/>
    </source>
</evidence>
<dbReference type="GO" id="GO:0005930">
    <property type="term" value="C:axoneme"/>
    <property type="evidence" value="ECO:0007669"/>
    <property type="project" value="UniProtKB-SubCell"/>
</dbReference>
<feature type="compositionally biased region" description="Low complexity" evidence="15">
    <location>
        <begin position="21"/>
        <end position="38"/>
    </location>
</feature>
<keyword evidence="4" id="KW-0963">Cytoplasm</keyword>
<dbReference type="AlphaFoldDB" id="A0A564YQX2"/>
<dbReference type="InterPro" id="IPR056291">
    <property type="entry name" value="MORN_DRC7"/>
</dbReference>
<feature type="domain" description="Dynein regulatory complex subunit 7 MORN" evidence="17">
    <location>
        <begin position="412"/>
        <end position="708"/>
    </location>
</feature>
<dbReference type="GO" id="GO:0031514">
    <property type="term" value="C:motile cilium"/>
    <property type="evidence" value="ECO:0007669"/>
    <property type="project" value="UniProtKB-SubCell"/>
</dbReference>
<dbReference type="GO" id="GO:0030317">
    <property type="term" value="P:flagellated sperm motility"/>
    <property type="evidence" value="ECO:0007669"/>
    <property type="project" value="TreeGrafter"/>
</dbReference>
<evidence type="ECO:0000256" key="3">
    <source>
        <dbReference type="ARBA" id="ARBA00021303"/>
    </source>
</evidence>
<evidence type="ECO:0000256" key="4">
    <source>
        <dbReference type="ARBA" id="ARBA00022490"/>
    </source>
</evidence>
<keyword evidence="5" id="KW-0221">Differentiation</keyword>
<dbReference type="Proteomes" id="UP000321570">
    <property type="component" value="Unassembled WGS sequence"/>
</dbReference>
<evidence type="ECO:0000256" key="13">
    <source>
        <dbReference type="ARBA" id="ARBA00031733"/>
    </source>
</evidence>
<comment type="similarity">
    <text evidence="2">Belongs to the DRC7 family.</text>
</comment>
<dbReference type="EMBL" id="CABIJS010000333">
    <property type="protein sequence ID" value="VUZ49616.1"/>
    <property type="molecule type" value="Genomic_DNA"/>
</dbReference>
<evidence type="ECO:0000259" key="17">
    <source>
        <dbReference type="Pfam" id="PF24667"/>
    </source>
</evidence>
<dbReference type="Pfam" id="PF24667">
    <property type="entry name" value="MORN_DRC7"/>
    <property type="match status" value="1"/>
</dbReference>
<feature type="domain" description="Dynein regulatory complex subunit 7 C-terminal" evidence="18">
    <location>
        <begin position="758"/>
        <end position="864"/>
    </location>
</feature>
<evidence type="ECO:0000313" key="19">
    <source>
        <dbReference type="EMBL" id="VUZ49616.1"/>
    </source>
</evidence>
<evidence type="ECO:0000256" key="1">
    <source>
        <dbReference type="ARBA" id="ARBA00004611"/>
    </source>
</evidence>
<keyword evidence="11" id="KW-0966">Cell projection</keyword>
<evidence type="ECO:0000256" key="14">
    <source>
        <dbReference type="SAM" id="Coils"/>
    </source>
</evidence>
<evidence type="ECO:0000256" key="11">
    <source>
        <dbReference type="ARBA" id="ARBA00023273"/>
    </source>
</evidence>
<evidence type="ECO:0000313" key="20">
    <source>
        <dbReference type="Proteomes" id="UP000321570"/>
    </source>
</evidence>
<reference evidence="19 20" key="1">
    <citation type="submission" date="2019-07" db="EMBL/GenBank/DDBJ databases">
        <authorList>
            <person name="Jastrzebski P J."/>
            <person name="Paukszto L."/>
            <person name="Jastrzebski P J."/>
        </authorList>
    </citation>
    <scope>NUCLEOTIDE SEQUENCE [LARGE SCALE GENOMIC DNA]</scope>
    <source>
        <strain evidence="19 20">WMS-il1</strain>
    </source>
</reference>
<feature type="domain" description="CEP76/DRC7 peptidase-like" evidence="16">
    <location>
        <begin position="297"/>
        <end position="367"/>
    </location>
</feature>
<keyword evidence="6" id="KW-0282">Flagellum</keyword>
<evidence type="ECO:0000259" key="18">
    <source>
        <dbReference type="Pfam" id="PF24671"/>
    </source>
</evidence>
<evidence type="ECO:0000259" key="16">
    <source>
        <dbReference type="Pfam" id="PF24656"/>
    </source>
</evidence>
<keyword evidence="8 14" id="KW-0175">Coiled coil</keyword>
<dbReference type="Pfam" id="PF24671">
    <property type="entry name" value="DRC7_C"/>
    <property type="match status" value="1"/>
</dbReference>
<dbReference type="Pfam" id="PF24656">
    <property type="entry name" value="CEPT76_peptidase"/>
    <property type="match status" value="1"/>
</dbReference>
<dbReference type="PANTHER" id="PTHR35249:SF2">
    <property type="entry name" value="DYNEIN REGULATORY COMPLEX SUBUNIT 7"/>
    <property type="match status" value="1"/>
</dbReference>
<evidence type="ECO:0000256" key="6">
    <source>
        <dbReference type="ARBA" id="ARBA00022846"/>
    </source>
</evidence>
<name>A0A564YQX2_HYMDI</name>
<proteinExistence type="inferred from homology"/>
<evidence type="ECO:0000256" key="8">
    <source>
        <dbReference type="ARBA" id="ARBA00023054"/>
    </source>
</evidence>
<accession>A0A564YQX2</accession>
<feature type="compositionally biased region" description="Basic and acidic residues" evidence="15">
    <location>
        <begin position="1"/>
        <end position="12"/>
    </location>
</feature>
<dbReference type="PANTHER" id="PTHR35249">
    <property type="entry name" value="DYNEIN REGULATORY COMPLEX SUBUNIT 7"/>
    <property type="match status" value="1"/>
</dbReference>
<evidence type="ECO:0000256" key="15">
    <source>
        <dbReference type="SAM" id="MobiDB-lite"/>
    </source>
</evidence>
<comment type="subcellular location">
    <subcellularLocation>
        <location evidence="1">Cytoplasm</location>
        <location evidence="1">Cytoskeleton</location>
        <location evidence="1">Flagellum axoneme</location>
    </subcellularLocation>
</comment>
<protein>
    <recommendedName>
        <fullName evidence="3">Dynein regulatory complex subunit 7</fullName>
    </recommendedName>
    <alternativeName>
        <fullName evidence="12">Coiled-coil domain-containing protein 135</fullName>
    </alternativeName>
    <alternativeName>
        <fullName evidence="13">Coiled-coil domain-containing protein lobo homolog</fullName>
    </alternativeName>
</protein>
<keyword evidence="20" id="KW-1185">Reference proteome</keyword>
<keyword evidence="7" id="KW-0744">Spermatogenesis</keyword>
<evidence type="ECO:0000256" key="12">
    <source>
        <dbReference type="ARBA" id="ARBA00031627"/>
    </source>
</evidence>
<feature type="coiled-coil region" evidence="14">
    <location>
        <begin position="258"/>
        <end position="285"/>
    </location>
</feature>
<keyword evidence="10" id="KW-0206">Cytoskeleton</keyword>
<dbReference type="SUPFAM" id="SSF54001">
    <property type="entry name" value="Cysteine proteinases"/>
    <property type="match status" value="1"/>
</dbReference>